<dbReference type="InterPro" id="IPR025196">
    <property type="entry name" value="DUF4126"/>
</dbReference>
<feature type="domain" description="DUF4126" evidence="2">
    <location>
        <begin position="9"/>
        <end position="182"/>
    </location>
</feature>
<evidence type="ECO:0000259" key="2">
    <source>
        <dbReference type="Pfam" id="PF13548"/>
    </source>
</evidence>
<dbReference type="Proteomes" id="UP001214250">
    <property type="component" value="Chromosome 1"/>
</dbReference>
<name>A0ABY7VT14_9BACT</name>
<dbReference type="EMBL" id="CP117811">
    <property type="protein sequence ID" value="WDE96413.1"/>
    <property type="molecule type" value="Genomic_DNA"/>
</dbReference>
<accession>A0ABY7VT14</accession>
<reference evidence="3 4" key="1">
    <citation type="submission" date="2023-02" db="EMBL/GenBank/DDBJ databases">
        <title>Genome sequence of Lentisphaera profundi SAORIC-696.</title>
        <authorList>
            <person name="Kim e."/>
            <person name="Cho J.-C."/>
            <person name="Choi A."/>
            <person name="Kang I."/>
        </authorList>
    </citation>
    <scope>NUCLEOTIDE SEQUENCE [LARGE SCALE GENOMIC DNA]</scope>
    <source>
        <strain evidence="3 4">SAORIC-696</strain>
    </source>
</reference>
<proteinExistence type="predicted"/>
<protein>
    <submittedName>
        <fullName evidence="3">DUF4126 domain-containing protein</fullName>
    </submittedName>
</protein>
<evidence type="ECO:0000313" key="3">
    <source>
        <dbReference type="EMBL" id="WDE96413.1"/>
    </source>
</evidence>
<keyword evidence="1" id="KW-0812">Transmembrane</keyword>
<feature type="transmembrane region" description="Helical" evidence="1">
    <location>
        <begin position="6"/>
        <end position="33"/>
    </location>
</feature>
<keyword evidence="4" id="KW-1185">Reference proteome</keyword>
<evidence type="ECO:0000313" key="4">
    <source>
        <dbReference type="Proteomes" id="UP001214250"/>
    </source>
</evidence>
<feature type="transmembrane region" description="Helical" evidence="1">
    <location>
        <begin position="76"/>
        <end position="96"/>
    </location>
</feature>
<dbReference type="Pfam" id="PF13548">
    <property type="entry name" value="DUF4126"/>
    <property type="match status" value="1"/>
</dbReference>
<feature type="transmembrane region" description="Helical" evidence="1">
    <location>
        <begin position="45"/>
        <end position="70"/>
    </location>
</feature>
<sequence>MEIELLTGLCIGIGLSAACGFRVFVPMLGVSLASRAGHMELSSGFEWLGGDLAMIVLLIATIFEVAAYFVPWVDNLLDTIAAPAAIVAGTILTGAMTGEMSPLFKWSLALIAGGGAAATVQAVTTVVRGTSTVTTGGIGNPLVAAGELAGATGVTLLAIFVPIAAVILVMAALIYLGFRVMKKKPGTELSPPSVA</sequence>
<keyword evidence="1" id="KW-0472">Membrane</keyword>
<evidence type="ECO:0000256" key="1">
    <source>
        <dbReference type="SAM" id="Phobius"/>
    </source>
</evidence>
<feature type="transmembrane region" description="Helical" evidence="1">
    <location>
        <begin position="148"/>
        <end position="176"/>
    </location>
</feature>
<gene>
    <name evidence="3" type="ORF">PQO03_00330</name>
</gene>
<keyword evidence="1" id="KW-1133">Transmembrane helix</keyword>
<organism evidence="3 4">
    <name type="scientific">Lentisphaera profundi</name>
    <dbReference type="NCBI Taxonomy" id="1658616"/>
    <lineage>
        <taxon>Bacteria</taxon>
        <taxon>Pseudomonadati</taxon>
        <taxon>Lentisphaerota</taxon>
        <taxon>Lentisphaeria</taxon>
        <taxon>Lentisphaerales</taxon>
        <taxon>Lentisphaeraceae</taxon>
        <taxon>Lentisphaera</taxon>
    </lineage>
</organism>